<sequence length="73" mass="8184">MVEADPRQIVRRPAQHFGVDGSTISRPLDAIGKAKKLDKWVLHELTAGQMLKRHDTCAASTLNNLREIFWTGS</sequence>
<evidence type="ECO:0000313" key="1">
    <source>
        <dbReference type="EMBL" id="VDO82107.1"/>
    </source>
</evidence>
<reference evidence="3" key="2">
    <citation type="submission" date="2019-09" db="UniProtKB">
        <authorList>
            <consortium name="WormBaseParasite"/>
        </authorList>
    </citation>
    <scope>IDENTIFICATION</scope>
</reference>
<dbReference type="WBParaSite" id="HPBE_0000975401-mRNA-1">
    <property type="protein sequence ID" value="HPBE_0000975401-mRNA-1"/>
    <property type="gene ID" value="HPBE_0000975401"/>
</dbReference>
<name>A0A183FQ00_HELPZ</name>
<accession>A0A183FQ00</accession>
<protein>
    <submittedName>
        <fullName evidence="3">Transposase</fullName>
    </submittedName>
</protein>
<organism evidence="2 3">
    <name type="scientific">Heligmosomoides polygyrus</name>
    <name type="common">Parasitic roundworm</name>
    <dbReference type="NCBI Taxonomy" id="6339"/>
    <lineage>
        <taxon>Eukaryota</taxon>
        <taxon>Metazoa</taxon>
        <taxon>Ecdysozoa</taxon>
        <taxon>Nematoda</taxon>
        <taxon>Chromadorea</taxon>
        <taxon>Rhabditida</taxon>
        <taxon>Rhabditina</taxon>
        <taxon>Rhabditomorpha</taxon>
        <taxon>Strongyloidea</taxon>
        <taxon>Heligmosomidae</taxon>
        <taxon>Heligmosomoides</taxon>
    </lineage>
</organism>
<dbReference type="AlphaFoldDB" id="A0A183FQ00"/>
<reference evidence="1 2" key="1">
    <citation type="submission" date="2018-11" db="EMBL/GenBank/DDBJ databases">
        <authorList>
            <consortium name="Pathogen Informatics"/>
        </authorList>
    </citation>
    <scope>NUCLEOTIDE SEQUENCE [LARGE SCALE GENOMIC DNA]</scope>
</reference>
<evidence type="ECO:0000313" key="2">
    <source>
        <dbReference type="Proteomes" id="UP000050761"/>
    </source>
</evidence>
<dbReference type="OrthoDB" id="616263at2759"/>
<accession>A0A3P7ZDJ5</accession>
<keyword evidence="2" id="KW-1185">Reference proteome</keyword>
<gene>
    <name evidence="1" type="ORF">HPBE_LOCUS9755</name>
</gene>
<evidence type="ECO:0000313" key="3">
    <source>
        <dbReference type="WBParaSite" id="HPBE_0000975401-mRNA-1"/>
    </source>
</evidence>
<dbReference type="EMBL" id="UZAH01026537">
    <property type="protein sequence ID" value="VDO82107.1"/>
    <property type="molecule type" value="Genomic_DNA"/>
</dbReference>
<proteinExistence type="predicted"/>
<dbReference type="Proteomes" id="UP000050761">
    <property type="component" value="Unassembled WGS sequence"/>
</dbReference>